<comment type="similarity">
    <text evidence="1">Belongs to the short-chain dehydrogenases/reductases (SDR) family.</text>
</comment>
<dbReference type="Pfam" id="PF00106">
    <property type="entry name" value="adh_short"/>
    <property type="match status" value="1"/>
</dbReference>
<dbReference type="InterPro" id="IPR036291">
    <property type="entry name" value="NAD(P)-bd_dom_sf"/>
</dbReference>
<comment type="caution">
    <text evidence="3">The sequence shown here is derived from an EMBL/GenBank/DDBJ whole genome shotgun (WGS) entry which is preliminary data.</text>
</comment>
<dbReference type="PANTHER" id="PTHR24320">
    <property type="entry name" value="RETINOL DEHYDROGENASE"/>
    <property type="match status" value="1"/>
</dbReference>
<organism evidence="3 6">
    <name type="scientific">Chryseobacterium culicis</name>
    <dbReference type="NCBI Taxonomy" id="680127"/>
    <lineage>
        <taxon>Bacteria</taxon>
        <taxon>Pseudomonadati</taxon>
        <taxon>Bacteroidota</taxon>
        <taxon>Flavobacteriia</taxon>
        <taxon>Flavobacteriales</taxon>
        <taxon>Weeksellaceae</taxon>
        <taxon>Chryseobacterium group</taxon>
        <taxon>Chryseobacterium</taxon>
    </lineage>
</organism>
<dbReference type="PANTHER" id="PTHR24320:SF148">
    <property type="entry name" value="NAD(P)-BINDING ROSSMANN-FOLD SUPERFAMILY PROTEIN"/>
    <property type="match status" value="1"/>
</dbReference>
<reference evidence="5 6" key="1">
    <citation type="submission" date="2017-09" db="EMBL/GenBank/DDBJ databases">
        <title>Genomic, metabolic, and phenotypic characteristics of bacterial isolates from the natural microbiome of the model nematode Caenorhabditis elegans.</title>
        <authorList>
            <person name="Zimmermann J."/>
            <person name="Obeng N."/>
            <person name="Yang W."/>
            <person name="Obeng O."/>
            <person name="Kissoyan K."/>
            <person name="Pees B."/>
            <person name="Dirksen P."/>
            <person name="Hoppner M."/>
            <person name="Franke A."/>
            <person name="Rosenstiel P."/>
            <person name="Leippe M."/>
            <person name="Dierking K."/>
            <person name="Kaleta C."/>
            <person name="Schulenburg H."/>
        </authorList>
    </citation>
    <scope>NUCLEOTIDE SEQUENCE [LARGE SCALE GENOMIC DNA]</scope>
    <source>
        <strain evidence="3 6">MYb25</strain>
        <strain evidence="4 5">MYb44</strain>
    </source>
</reference>
<evidence type="ECO:0000256" key="1">
    <source>
        <dbReference type="ARBA" id="ARBA00006484"/>
    </source>
</evidence>
<dbReference type="GO" id="GO:0016491">
    <property type="term" value="F:oxidoreductase activity"/>
    <property type="evidence" value="ECO:0007669"/>
    <property type="project" value="UniProtKB-KW"/>
</dbReference>
<gene>
    <name evidence="3" type="ORF">CQ022_05885</name>
    <name evidence="4" type="ORF">CQ033_07100</name>
</gene>
<sequence length="310" mass="33862">MMKNRTILITGANIGLGKEVARQLSSNGNIEKIFLACRNLDKANQAKKDLEYTTGRKIFDIILMDISDPSSVKTAVNALPYAVDAVILNAGGQGGKDPLALSQSGMTNIAATNLLGHMVLVDELVKMNKVKNEFIYVSSEGARGIKGVMKKPNLKTNSVAEFISVLNGSFSDPKFDGNEAYGYGYIKYIGALWTAANSRKYPHIKFISVSPGNTRGTAGYDNLPTLTRFFFKYLLAPIVMPLIGMIHSIRKGAARYIAVLDNPQIENGSFYASKEGKVIGDMVEQGAIFPEFRNTVFQDNADIAMHSFLK</sequence>
<accession>A0A2S9CZ41</accession>
<dbReference type="SUPFAM" id="SSF51735">
    <property type="entry name" value="NAD(P)-binding Rossmann-fold domains"/>
    <property type="match status" value="1"/>
</dbReference>
<evidence type="ECO:0000313" key="6">
    <source>
        <dbReference type="Proteomes" id="UP000238534"/>
    </source>
</evidence>
<dbReference type="Proteomes" id="UP000238325">
    <property type="component" value="Unassembled WGS sequence"/>
</dbReference>
<dbReference type="AlphaFoldDB" id="A0A2S9CZ41"/>
<proteinExistence type="inferred from homology"/>
<evidence type="ECO:0000313" key="5">
    <source>
        <dbReference type="Proteomes" id="UP000238325"/>
    </source>
</evidence>
<dbReference type="EMBL" id="PCPH01000002">
    <property type="protein sequence ID" value="PRB90491.1"/>
    <property type="molecule type" value="Genomic_DNA"/>
</dbReference>
<protein>
    <submittedName>
        <fullName evidence="3">Short-chain dehydrogenase</fullName>
    </submittedName>
</protein>
<dbReference type="Proteomes" id="UP000238534">
    <property type="component" value="Unassembled WGS sequence"/>
</dbReference>
<evidence type="ECO:0000313" key="4">
    <source>
        <dbReference type="EMBL" id="PRB90491.1"/>
    </source>
</evidence>
<dbReference type="InterPro" id="IPR002347">
    <property type="entry name" value="SDR_fam"/>
</dbReference>
<keyword evidence="5" id="KW-1185">Reference proteome</keyword>
<evidence type="ECO:0000256" key="2">
    <source>
        <dbReference type="ARBA" id="ARBA00023002"/>
    </source>
</evidence>
<name>A0A2S9CZ41_CHRCI</name>
<dbReference type="OrthoDB" id="9808814at2"/>
<keyword evidence="2" id="KW-0560">Oxidoreductase</keyword>
<dbReference type="EMBL" id="PCPP01000001">
    <property type="protein sequence ID" value="PRB85785.1"/>
    <property type="molecule type" value="Genomic_DNA"/>
</dbReference>
<dbReference type="Gene3D" id="3.40.50.720">
    <property type="entry name" value="NAD(P)-binding Rossmann-like Domain"/>
    <property type="match status" value="1"/>
</dbReference>
<evidence type="ECO:0000313" key="3">
    <source>
        <dbReference type="EMBL" id="PRB85785.1"/>
    </source>
</evidence>